<dbReference type="EMBL" id="VSRR010003163">
    <property type="protein sequence ID" value="MPC34944.1"/>
    <property type="molecule type" value="Genomic_DNA"/>
</dbReference>
<evidence type="ECO:0000313" key="2">
    <source>
        <dbReference type="Proteomes" id="UP000324222"/>
    </source>
</evidence>
<name>A0A5B7ERF0_PORTR</name>
<accession>A0A5B7ERF0</accession>
<keyword evidence="2" id="KW-1185">Reference proteome</keyword>
<proteinExistence type="predicted"/>
<gene>
    <name evidence="1" type="ORF">E2C01_028348</name>
</gene>
<evidence type="ECO:0000313" key="1">
    <source>
        <dbReference type="EMBL" id="MPC34944.1"/>
    </source>
</evidence>
<protein>
    <submittedName>
        <fullName evidence="1">Uncharacterized protein</fullName>
    </submittedName>
</protein>
<dbReference type="AlphaFoldDB" id="A0A5B7ERF0"/>
<comment type="caution">
    <text evidence="1">The sequence shown here is derived from an EMBL/GenBank/DDBJ whole genome shotgun (WGS) entry which is preliminary data.</text>
</comment>
<organism evidence="1 2">
    <name type="scientific">Portunus trituberculatus</name>
    <name type="common">Swimming crab</name>
    <name type="synonym">Neptunus trituberculatus</name>
    <dbReference type="NCBI Taxonomy" id="210409"/>
    <lineage>
        <taxon>Eukaryota</taxon>
        <taxon>Metazoa</taxon>
        <taxon>Ecdysozoa</taxon>
        <taxon>Arthropoda</taxon>
        <taxon>Crustacea</taxon>
        <taxon>Multicrustacea</taxon>
        <taxon>Malacostraca</taxon>
        <taxon>Eumalacostraca</taxon>
        <taxon>Eucarida</taxon>
        <taxon>Decapoda</taxon>
        <taxon>Pleocyemata</taxon>
        <taxon>Brachyura</taxon>
        <taxon>Eubrachyura</taxon>
        <taxon>Portunoidea</taxon>
        <taxon>Portunidae</taxon>
        <taxon>Portuninae</taxon>
        <taxon>Portunus</taxon>
    </lineage>
</organism>
<reference evidence="1 2" key="1">
    <citation type="submission" date="2019-05" db="EMBL/GenBank/DDBJ databases">
        <title>Another draft genome of Portunus trituberculatus and its Hox gene families provides insights of decapod evolution.</title>
        <authorList>
            <person name="Jeong J.-H."/>
            <person name="Song I."/>
            <person name="Kim S."/>
            <person name="Choi T."/>
            <person name="Kim D."/>
            <person name="Ryu S."/>
            <person name="Kim W."/>
        </authorList>
    </citation>
    <scope>NUCLEOTIDE SEQUENCE [LARGE SCALE GENOMIC DNA]</scope>
    <source>
        <tissue evidence="1">Muscle</tissue>
    </source>
</reference>
<sequence>MNNTCYVRSKLVPAACISLIEEDSMQNRPTHVLLAAEQDTLTHPLQQHLTSVQERPQVLPSLTLPHVHSVTSGGLQSQNGDLLTIILGI</sequence>
<dbReference type="Proteomes" id="UP000324222">
    <property type="component" value="Unassembled WGS sequence"/>
</dbReference>